<name>A0A974PX83_9RHOO</name>
<reference evidence="1" key="1">
    <citation type="submission" date="2020-11" db="EMBL/GenBank/DDBJ databases">
        <title>Azospira restricta DSM 18626 genome sequence.</title>
        <authorList>
            <person name="Moe W.M."/>
        </authorList>
    </citation>
    <scope>NUCLEOTIDE SEQUENCE</scope>
    <source>
        <strain evidence="1">DSM 18626</strain>
    </source>
</reference>
<evidence type="ECO:0000313" key="1">
    <source>
        <dbReference type="EMBL" id="QRJ62675.1"/>
    </source>
</evidence>
<dbReference type="Proteomes" id="UP000663444">
    <property type="component" value="Chromosome"/>
</dbReference>
<gene>
    <name evidence="1" type="ORF">IWH25_12960</name>
</gene>
<dbReference type="AlphaFoldDB" id="A0A974PX83"/>
<protein>
    <submittedName>
        <fullName evidence="1">Uncharacterized protein</fullName>
    </submittedName>
</protein>
<organism evidence="1 2">
    <name type="scientific">Azospira restricta</name>
    <dbReference type="NCBI Taxonomy" id="404405"/>
    <lineage>
        <taxon>Bacteria</taxon>
        <taxon>Pseudomonadati</taxon>
        <taxon>Pseudomonadota</taxon>
        <taxon>Betaproteobacteria</taxon>
        <taxon>Rhodocyclales</taxon>
        <taxon>Rhodocyclaceae</taxon>
        <taxon>Azospira</taxon>
    </lineage>
</organism>
<dbReference type="KEGG" id="ares:IWH25_12960"/>
<proteinExistence type="predicted"/>
<dbReference type="EMBL" id="CP064781">
    <property type="protein sequence ID" value="QRJ62675.1"/>
    <property type="molecule type" value="Genomic_DNA"/>
</dbReference>
<keyword evidence="2" id="KW-1185">Reference proteome</keyword>
<evidence type="ECO:0000313" key="2">
    <source>
        <dbReference type="Proteomes" id="UP000663444"/>
    </source>
</evidence>
<accession>A0A974PX83</accession>
<sequence length="78" mass="8416">MKSLLRRLLGRPAPPANPLSDIERARQLIAAIDAGGIPLDPRRIARIAEGLGLEVSPRAPMDETIARIRAAVKRCPEG</sequence>
<dbReference type="RefSeq" id="WP_203386204.1">
    <property type="nucleotide sequence ID" value="NZ_CP064781.1"/>
</dbReference>